<protein>
    <recommendedName>
        <fullName evidence="7">Orotidine 5'-phosphate decarboxylase</fullName>
        <ecNumber evidence="7">4.1.1.23</ecNumber>
    </recommendedName>
    <alternativeName>
        <fullName evidence="7">OMP decarboxylase</fullName>
        <shortName evidence="7">OMPDCase</shortName>
        <shortName evidence="7">OMPdecase</shortName>
    </alternativeName>
</protein>
<dbReference type="InterPro" id="IPR001754">
    <property type="entry name" value="OMPdeCOase_dom"/>
</dbReference>
<dbReference type="Gene3D" id="3.20.20.70">
    <property type="entry name" value="Aldolase class I"/>
    <property type="match status" value="1"/>
</dbReference>
<evidence type="ECO:0000313" key="10">
    <source>
        <dbReference type="Proteomes" id="UP000033934"/>
    </source>
</evidence>
<dbReference type="GO" id="GO:0006207">
    <property type="term" value="P:'de novo' pyrimidine nucleobase biosynthetic process"/>
    <property type="evidence" value="ECO:0007669"/>
    <property type="project" value="InterPro"/>
</dbReference>
<gene>
    <name evidence="7" type="primary">pyrF</name>
    <name evidence="9" type="ORF">UT11_C0060G0002</name>
</gene>
<evidence type="ECO:0000256" key="6">
    <source>
        <dbReference type="ARBA" id="ARBA00049157"/>
    </source>
</evidence>
<dbReference type="HAMAP" id="MF_01215">
    <property type="entry name" value="OMPdecase_type2"/>
    <property type="match status" value="1"/>
</dbReference>
<dbReference type="GO" id="GO:0004590">
    <property type="term" value="F:orotidine-5'-phosphate decarboxylase activity"/>
    <property type="evidence" value="ECO:0007669"/>
    <property type="project" value="UniProtKB-UniRule"/>
</dbReference>
<dbReference type="NCBIfam" id="TIGR02127">
    <property type="entry name" value="pyrF_sub2"/>
    <property type="match status" value="1"/>
</dbReference>
<evidence type="ECO:0000256" key="2">
    <source>
        <dbReference type="ARBA" id="ARBA00008847"/>
    </source>
</evidence>
<dbReference type="UniPathway" id="UPA00070">
    <property type="reaction ID" value="UER00120"/>
</dbReference>
<dbReference type="InterPro" id="IPR011060">
    <property type="entry name" value="RibuloseP-bd_barrel"/>
</dbReference>
<evidence type="ECO:0000256" key="4">
    <source>
        <dbReference type="ARBA" id="ARBA00022975"/>
    </source>
</evidence>
<evidence type="ECO:0000313" key="9">
    <source>
        <dbReference type="EMBL" id="KKQ86906.1"/>
    </source>
</evidence>
<reference evidence="9 10" key="1">
    <citation type="journal article" date="2015" name="Nature">
        <title>rRNA introns, odd ribosomes, and small enigmatic genomes across a large radiation of phyla.</title>
        <authorList>
            <person name="Brown C.T."/>
            <person name="Hug L.A."/>
            <person name="Thomas B.C."/>
            <person name="Sharon I."/>
            <person name="Castelle C.J."/>
            <person name="Singh A."/>
            <person name="Wilkins M.J."/>
            <person name="Williams K.H."/>
            <person name="Banfield J.F."/>
        </authorList>
    </citation>
    <scope>NUCLEOTIDE SEQUENCE [LARGE SCALE GENOMIC DNA]</scope>
</reference>
<evidence type="ECO:0000256" key="3">
    <source>
        <dbReference type="ARBA" id="ARBA00022793"/>
    </source>
</evidence>
<dbReference type="InterPro" id="IPR011995">
    <property type="entry name" value="OMPdecase_type-2"/>
</dbReference>
<name>A0A0G0PC97_9BACT</name>
<dbReference type="EMBL" id="LBVO01000060">
    <property type="protein sequence ID" value="KKQ86906.1"/>
    <property type="molecule type" value="Genomic_DNA"/>
</dbReference>
<dbReference type="AlphaFoldDB" id="A0A0G0PC97"/>
<dbReference type="Proteomes" id="UP000033934">
    <property type="component" value="Unassembled WGS sequence"/>
</dbReference>
<evidence type="ECO:0000259" key="8">
    <source>
        <dbReference type="SMART" id="SM00934"/>
    </source>
</evidence>
<comment type="caution">
    <text evidence="9">The sequence shown here is derived from an EMBL/GenBank/DDBJ whole genome shotgun (WGS) entry which is preliminary data.</text>
</comment>
<comment type="similarity">
    <text evidence="2 7">Belongs to the OMP decarboxylase family. Type 2 subfamily.</text>
</comment>
<dbReference type="PATRIC" id="fig|1618334.3.peg.756"/>
<evidence type="ECO:0000256" key="5">
    <source>
        <dbReference type="ARBA" id="ARBA00023239"/>
    </source>
</evidence>
<keyword evidence="5 7" id="KW-0456">Lyase</keyword>
<accession>A0A0G0PC97</accession>
<keyword evidence="3 7" id="KW-0210">Decarboxylase</keyword>
<dbReference type="EC" id="4.1.1.23" evidence="7"/>
<comment type="catalytic activity">
    <reaction evidence="6 7">
        <text>orotidine 5'-phosphate + H(+) = UMP + CO2</text>
        <dbReference type="Rhea" id="RHEA:11596"/>
        <dbReference type="ChEBI" id="CHEBI:15378"/>
        <dbReference type="ChEBI" id="CHEBI:16526"/>
        <dbReference type="ChEBI" id="CHEBI:57538"/>
        <dbReference type="ChEBI" id="CHEBI:57865"/>
        <dbReference type="EC" id="4.1.1.23"/>
    </reaction>
</comment>
<feature type="domain" description="Orotidine 5'-phosphate decarboxylase" evidence="8">
    <location>
        <begin position="19"/>
        <end position="273"/>
    </location>
</feature>
<organism evidence="9 10">
    <name type="scientific">Berkelbacteria bacterium GW2011_GWA2_38_9</name>
    <dbReference type="NCBI Taxonomy" id="1618334"/>
    <lineage>
        <taxon>Bacteria</taxon>
        <taxon>Candidatus Berkelbacteria</taxon>
    </lineage>
</organism>
<dbReference type="InterPro" id="IPR013785">
    <property type="entry name" value="Aldolase_TIM"/>
</dbReference>
<dbReference type="SUPFAM" id="SSF51366">
    <property type="entry name" value="Ribulose-phoshate binding barrel"/>
    <property type="match status" value="1"/>
</dbReference>
<evidence type="ECO:0000256" key="1">
    <source>
        <dbReference type="ARBA" id="ARBA00004861"/>
    </source>
</evidence>
<dbReference type="PANTHER" id="PTHR43375:SF1">
    <property type="entry name" value="OROTIDINE 5'-PHOSPHATE DECARBOXYLASE"/>
    <property type="match status" value="1"/>
</dbReference>
<dbReference type="PANTHER" id="PTHR43375">
    <property type="entry name" value="OROTIDINE 5'-PHOSPHATE DECARBOXYLASE"/>
    <property type="match status" value="1"/>
</dbReference>
<dbReference type="Pfam" id="PF00215">
    <property type="entry name" value="OMPdecase"/>
    <property type="match status" value="1"/>
</dbReference>
<dbReference type="GO" id="GO:0044205">
    <property type="term" value="P:'de novo' UMP biosynthetic process"/>
    <property type="evidence" value="ECO:0007669"/>
    <property type="project" value="UniProtKB-UniRule"/>
</dbReference>
<keyword evidence="4 7" id="KW-0665">Pyrimidine biosynthesis</keyword>
<proteinExistence type="inferred from homology"/>
<dbReference type="SMART" id="SM00934">
    <property type="entry name" value="OMPdecase"/>
    <property type="match status" value="1"/>
</dbReference>
<comment type="pathway">
    <text evidence="1 7">Pyrimidine metabolism; UMP biosynthesis via de novo pathway; UMP from orotate: step 2/2.</text>
</comment>
<sequence length="294" mass="32561">MGERNFRELLEAQWSRGNFVCVGLDSDPEKIPESVQCRYDTASTISLFNRAIIEATSDLVCAYKPNLASYLKYGQEGLEALYRTSILMRYRAPDIPVILDAKYADIGNTNLGYASFAFDRLEVDAVTVHPYLGAEALKPFLDQTDKGIFVLCRTSNPGAGEFQDLKVDMGPILVNDQPRYRPLYQVVAQQVTRDWNKNDNCALVVGATYPDELREVRKLVGDMPILIPGIGAQGGDIEKTIVAGKDSRGQGMIINSSRGIIFASSGDDFAEVARRETIRLCEEIDRYRGGGKKG</sequence>
<feature type="active site" description="Proton donor" evidence="7">
    <location>
        <position position="102"/>
    </location>
</feature>
<evidence type="ECO:0000256" key="7">
    <source>
        <dbReference type="HAMAP-Rule" id="MF_01215"/>
    </source>
</evidence>
<dbReference type="CDD" id="cd04725">
    <property type="entry name" value="OMP_decarboxylase_like"/>
    <property type="match status" value="1"/>
</dbReference>